<evidence type="ECO:0000256" key="3">
    <source>
        <dbReference type="ARBA" id="ARBA00023163"/>
    </source>
</evidence>
<dbReference type="Proteomes" id="UP001314170">
    <property type="component" value="Unassembled WGS sequence"/>
</dbReference>
<reference evidence="7 8" key="1">
    <citation type="submission" date="2024-01" db="EMBL/GenBank/DDBJ databases">
        <authorList>
            <person name="Waweru B."/>
        </authorList>
    </citation>
    <scope>NUCLEOTIDE SEQUENCE [LARGE SCALE GENOMIC DNA]</scope>
</reference>
<evidence type="ECO:0000256" key="5">
    <source>
        <dbReference type="SAM" id="MobiDB-lite"/>
    </source>
</evidence>
<dbReference type="PANTHER" id="PTHR12565:SF465">
    <property type="entry name" value="TRANSCRIPTION FACTOR BHLH49-LIKE"/>
    <property type="match status" value="1"/>
</dbReference>
<keyword evidence="8" id="KW-1185">Reference proteome</keyword>
<evidence type="ECO:0000256" key="1">
    <source>
        <dbReference type="ARBA" id="ARBA00004123"/>
    </source>
</evidence>
<dbReference type="GO" id="GO:0046983">
    <property type="term" value="F:protein dimerization activity"/>
    <property type="evidence" value="ECO:0007669"/>
    <property type="project" value="InterPro"/>
</dbReference>
<feature type="domain" description="BHLH" evidence="6">
    <location>
        <begin position="161"/>
        <end position="211"/>
    </location>
</feature>
<dbReference type="InterPro" id="IPR036638">
    <property type="entry name" value="HLH_DNA-bd_sf"/>
</dbReference>
<keyword evidence="2" id="KW-0805">Transcription regulation</keyword>
<keyword evidence="3" id="KW-0804">Transcription</keyword>
<name>A0AAV1RL56_9ROSI</name>
<dbReference type="GO" id="GO:0003700">
    <property type="term" value="F:DNA-binding transcription factor activity"/>
    <property type="evidence" value="ECO:0007669"/>
    <property type="project" value="TreeGrafter"/>
</dbReference>
<feature type="compositionally biased region" description="Polar residues" evidence="5">
    <location>
        <begin position="118"/>
        <end position="128"/>
    </location>
</feature>
<dbReference type="InterPro" id="IPR024097">
    <property type="entry name" value="bHLH_ZIP_TF"/>
</dbReference>
<dbReference type="PROSITE" id="PS50888">
    <property type="entry name" value="BHLH"/>
    <property type="match status" value="1"/>
</dbReference>
<dbReference type="SUPFAM" id="SSF47459">
    <property type="entry name" value="HLH, helix-loop-helix DNA-binding domain"/>
    <property type="match status" value="1"/>
</dbReference>
<dbReference type="AlphaFoldDB" id="A0AAV1RL56"/>
<dbReference type="InterPro" id="IPR011598">
    <property type="entry name" value="bHLH_dom"/>
</dbReference>
<dbReference type="SMART" id="SM00353">
    <property type="entry name" value="HLH"/>
    <property type="match status" value="1"/>
</dbReference>
<evidence type="ECO:0000313" key="7">
    <source>
        <dbReference type="EMBL" id="CAK7336073.1"/>
    </source>
</evidence>
<evidence type="ECO:0000259" key="6">
    <source>
        <dbReference type="PROSITE" id="PS50888"/>
    </source>
</evidence>
<evidence type="ECO:0000256" key="2">
    <source>
        <dbReference type="ARBA" id="ARBA00023015"/>
    </source>
</evidence>
<gene>
    <name evidence="7" type="ORF">DCAF_LOCUS11077</name>
</gene>
<proteinExistence type="predicted"/>
<sequence>MAAFSYLHQYPVFVVDEFQLNPNTKNDESSLLLKEETITSGTFFSPNLPYESLQESPLHAERILETIHAYESSSVKVPFTSTKHCCEEDQVTQVMTPTMGQMRQHSLPTRKVKRESKGQSLNPKSSVLQDAKKVRPAKKQKKVPPVEPPTGYVHVRARRGEATDSHSLAERVRREKIGARMRLLQSLVPGCDKIIGKALILDEIIRYVQYLKGRVESLEAELVFVNGRVLNDFEGQFNLETQAWQELFTSELQLSPVLESGSSHLPSFVETADAPTSFNGKSLFEMIRDNDGQQPLEKKPSL</sequence>
<accession>A0AAV1RL56</accession>
<comment type="subcellular location">
    <subcellularLocation>
        <location evidence="1">Nucleus</location>
    </subcellularLocation>
</comment>
<dbReference type="PANTHER" id="PTHR12565">
    <property type="entry name" value="STEROL REGULATORY ELEMENT-BINDING PROTEIN"/>
    <property type="match status" value="1"/>
</dbReference>
<organism evidence="7 8">
    <name type="scientific">Dovyalis caffra</name>
    <dbReference type="NCBI Taxonomy" id="77055"/>
    <lineage>
        <taxon>Eukaryota</taxon>
        <taxon>Viridiplantae</taxon>
        <taxon>Streptophyta</taxon>
        <taxon>Embryophyta</taxon>
        <taxon>Tracheophyta</taxon>
        <taxon>Spermatophyta</taxon>
        <taxon>Magnoliopsida</taxon>
        <taxon>eudicotyledons</taxon>
        <taxon>Gunneridae</taxon>
        <taxon>Pentapetalae</taxon>
        <taxon>rosids</taxon>
        <taxon>fabids</taxon>
        <taxon>Malpighiales</taxon>
        <taxon>Salicaceae</taxon>
        <taxon>Flacourtieae</taxon>
        <taxon>Dovyalis</taxon>
    </lineage>
</organism>
<dbReference type="Pfam" id="PF00010">
    <property type="entry name" value="HLH"/>
    <property type="match status" value="1"/>
</dbReference>
<dbReference type="EMBL" id="CAWUPB010000994">
    <property type="protein sequence ID" value="CAK7336073.1"/>
    <property type="molecule type" value="Genomic_DNA"/>
</dbReference>
<comment type="caution">
    <text evidence="7">The sequence shown here is derived from an EMBL/GenBank/DDBJ whole genome shotgun (WGS) entry which is preliminary data.</text>
</comment>
<dbReference type="Gene3D" id="4.10.280.10">
    <property type="entry name" value="Helix-loop-helix DNA-binding domain"/>
    <property type="match status" value="1"/>
</dbReference>
<dbReference type="GO" id="GO:0005634">
    <property type="term" value="C:nucleus"/>
    <property type="evidence" value="ECO:0007669"/>
    <property type="project" value="UniProtKB-SubCell"/>
</dbReference>
<protein>
    <recommendedName>
        <fullName evidence="6">BHLH domain-containing protein</fullName>
    </recommendedName>
</protein>
<feature type="region of interest" description="Disordered" evidence="5">
    <location>
        <begin position="101"/>
        <end position="152"/>
    </location>
</feature>
<keyword evidence="4" id="KW-0539">Nucleus</keyword>
<evidence type="ECO:0000313" key="8">
    <source>
        <dbReference type="Proteomes" id="UP001314170"/>
    </source>
</evidence>
<evidence type="ECO:0000256" key="4">
    <source>
        <dbReference type="ARBA" id="ARBA00023242"/>
    </source>
</evidence>